<organism evidence="4 5">
    <name type="scientific">Mucilaginibacter corticis</name>
    <dbReference type="NCBI Taxonomy" id="2597670"/>
    <lineage>
        <taxon>Bacteria</taxon>
        <taxon>Pseudomonadati</taxon>
        <taxon>Bacteroidota</taxon>
        <taxon>Sphingobacteriia</taxon>
        <taxon>Sphingobacteriales</taxon>
        <taxon>Sphingobacteriaceae</taxon>
        <taxon>Mucilaginibacter</taxon>
    </lineage>
</organism>
<dbReference type="EC" id="2.7.13.3" evidence="2"/>
<evidence type="ECO:0000313" key="4">
    <source>
        <dbReference type="EMBL" id="TSJ43300.1"/>
    </source>
</evidence>
<name>A0A556MTN6_9SPHI</name>
<keyword evidence="5" id="KW-1185">Reference proteome</keyword>
<evidence type="ECO:0000259" key="3">
    <source>
        <dbReference type="Pfam" id="PF00512"/>
    </source>
</evidence>
<dbReference type="RefSeq" id="WP_144246865.1">
    <property type="nucleotide sequence ID" value="NZ_VLPK01000001.1"/>
</dbReference>
<dbReference type="EMBL" id="VLPK01000001">
    <property type="protein sequence ID" value="TSJ43300.1"/>
    <property type="molecule type" value="Genomic_DNA"/>
</dbReference>
<dbReference type="OrthoDB" id="799983at2"/>
<dbReference type="InterPro" id="IPR003661">
    <property type="entry name" value="HisK_dim/P_dom"/>
</dbReference>
<evidence type="ECO:0000313" key="5">
    <source>
        <dbReference type="Proteomes" id="UP000318733"/>
    </source>
</evidence>
<dbReference type="InterPro" id="IPR036097">
    <property type="entry name" value="HisK_dim/P_sf"/>
</dbReference>
<gene>
    <name evidence="4" type="ORF">FO440_03650</name>
</gene>
<protein>
    <recommendedName>
        <fullName evidence="2">histidine kinase</fullName>
        <ecNumber evidence="2">2.7.13.3</ecNumber>
    </recommendedName>
</protein>
<dbReference type="Gene3D" id="1.10.287.130">
    <property type="match status" value="1"/>
</dbReference>
<reference evidence="4 5" key="1">
    <citation type="submission" date="2019-07" db="EMBL/GenBank/DDBJ databases">
        <authorList>
            <person name="Huq M.A."/>
        </authorList>
    </citation>
    <scope>NUCLEOTIDE SEQUENCE [LARGE SCALE GENOMIC DNA]</scope>
    <source>
        <strain evidence="4 5">MAH-19</strain>
    </source>
</reference>
<comment type="caution">
    <text evidence="4">The sequence shown here is derived from an EMBL/GenBank/DDBJ whole genome shotgun (WGS) entry which is preliminary data.</text>
</comment>
<proteinExistence type="predicted"/>
<evidence type="ECO:0000256" key="2">
    <source>
        <dbReference type="ARBA" id="ARBA00012438"/>
    </source>
</evidence>
<dbReference type="AlphaFoldDB" id="A0A556MTN6"/>
<accession>A0A556MTN6</accession>
<dbReference type="GO" id="GO:0000155">
    <property type="term" value="F:phosphorelay sensor kinase activity"/>
    <property type="evidence" value="ECO:0007669"/>
    <property type="project" value="InterPro"/>
</dbReference>
<dbReference type="Pfam" id="PF00512">
    <property type="entry name" value="HisKA"/>
    <property type="match status" value="1"/>
</dbReference>
<evidence type="ECO:0000256" key="1">
    <source>
        <dbReference type="ARBA" id="ARBA00000085"/>
    </source>
</evidence>
<dbReference type="SUPFAM" id="SSF47384">
    <property type="entry name" value="Homodimeric domain of signal transducing histidine kinase"/>
    <property type="match status" value="1"/>
</dbReference>
<sequence length="65" mass="7400">MSNNPVDAEAIRMFRHEVRNQLSGIHLALEALQREAPENAEDFNFCLETIFNSAEKINDLLKDLG</sequence>
<dbReference type="Proteomes" id="UP000318733">
    <property type="component" value="Unassembled WGS sequence"/>
</dbReference>
<comment type="catalytic activity">
    <reaction evidence="1">
        <text>ATP + protein L-histidine = ADP + protein N-phospho-L-histidine.</text>
        <dbReference type="EC" id="2.7.13.3"/>
    </reaction>
</comment>
<feature type="domain" description="Signal transduction histidine kinase dimerisation/phosphoacceptor" evidence="3">
    <location>
        <begin position="10"/>
        <end position="64"/>
    </location>
</feature>